<dbReference type="Proteomes" id="UP000501802">
    <property type="component" value="Chromosome"/>
</dbReference>
<sequence>MSIITAKTLFHFTQKDALINILGTGFRPTYCTEFGLENMEDALKEMMIPMVCFCDLPLSKLDKHINGYSWEYNGTTHQSKQYGSYGLGMSKEWGIRRRLNPVTYVNPGSFLLEFAGNSANELNRLYNEYEDRWEKDPTDEHIKNYYNYPLARGISMGVPPMPHNYQTFFKLQVALLNSLATLGYMKPYQNATTGQVYYDEREWRVTVPHTRRYMGGVPSLVKMGDQFVPLIGHKEGKVYDIDEFKKNIADYYMFEFNADDIKYIIVKDDSDIEDVIKRLHELPNKYSSEAIHLLTTRILTCKQLREDF</sequence>
<evidence type="ECO:0000313" key="1">
    <source>
        <dbReference type="EMBL" id="QIP16847.1"/>
    </source>
</evidence>
<dbReference type="RefSeq" id="WP_167217132.1">
    <property type="nucleotide sequence ID" value="NZ_CP050063.1"/>
</dbReference>
<dbReference type="Pfam" id="PF10899">
    <property type="entry name" value="AbiGi"/>
    <property type="match status" value="1"/>
</dbReference>
<keyword evidence="2" id="KW-1185">Reference proteome</keyword>
<evidence type="ECO:0000313" key="2">
    <source>
        <dbReference type="Proteomes" id="UP000501802"/>
    </source>
</evidence>
<accession>A0A6G9AWK3</accession>
<dbReference type="EMBL" id="CP050063">
    <property type="protein sequence ID" value="QIP16847.1"/>
    <property type="molecule type" value="Genomic_DNA"/>
</dbReference>
<name>A0A6G9AWK3_9BACT</name>
<dbReference type="KEGG" id="spib:G8759_31500"/>
<gene>
    <name evidence="1" type="ORF">G8759_31500</name>
</gene>
<reference evidence="1 2" key="1">
    <citation type="submission" date="2020-03" db="EMBL/GenBank/DDBJ databases">
        <authorList>
            <person name="Kim M.K."/>
        </authorList>
    </citation>
    <scope>NUCLEOTIDE SEQUENCE [LARGE SCALE GENOMIC DNA]</scope>
    <source>
        <strain evidence="1 2">BT328</strain>
    </source>
</reference>
<organism evidence="1 2">
    <name type="scientific">Spirosoma aureum</name>
    <dbReference type="NCBI Taxonomy" id="2692134"/>
    <lineage>
        <taxon>Bacteria</taxon>
        <taxon>Pseudomonadati</taxon>
        <taxon>Bacteroidota</taxon>
        <taxon>Cytophagia</taxon>
        <taxon>Cytophagales</taxon>
        <taxon>Cytophagaceae</taxon>
        <taxon>Spirosoma</taxon>
    </lineage>
</organism>
<protein>
    <submittedName>
        <fullName evidence="1">Uncharacterized protein</fullName>
    </submittedName>
</protein>
<dbReference type="AlphaFoldDB" id="A0A6G9AWK3"/>
<proteinExistence type="predicted"/>
<dbReference type="InterPro" id="IPR021223">
    <property type="entry name" value="AbiGi"/>
</dbReference>